<gene>
    <name evidence="1" type="ORF">BHLFYP23_01915</name>
</gene>
<accession>A0A6N2S3N7</accession>
<protein>
    <recommendedName>
        <fullName evidence="2">Beta-barrel protein YwiB</fullName>
    </recommendedName>
</protein>
<dbReference type="SUPFAM" id="SSF50814">
    <property type="entry name" value="Lipocalins"/>
    <property type="match status" value="1"/>
</dbReference>
<dbReference type="RefSeq" id="WP_009247479.1">
    <property type="nucleotide sequence ID" value="NZ_CACRSY010000007.1"/>
</dbReference>
<organism evidence="1">
    <name type="scientific">Blautia hansenii</name>
    <name type="common">Ruminococcus hansenii</name>
    <dbReference type="NCBI Taxonomy" id="1322"/>
    <lineage>
        <taxon>Bacteria</taxon>
        <taxon>Bacillati</taxon>
        <taxon>Bacillota</taxon>
        <taxon>Clostridia</taxon>
        <taxon>Lachnospirales</taxon>
        <taxon>Lachnospiraceae</taxon>
        <taxon>Blautia</taxon>
    </lineage>
</organism>
<proteinExistence type="predicted"/>
<dbReference type="Gene3D" id="2.40.128.20">
    <property type="match status" value="1"/>
</dbReference>
<name>A0A6N2S3N7_BLAHA</name>
<dbReference type="EMBL" id="CACRSY010000007">
    <property type="protein sequence ID" value="VYS87772.1"/>
    <property type="molecule type" value="Genomic_DNA"/>
</dbReference>
<dbReference type="InterPro" id="IPR015231">
    <property type="entry name" value="DUF1934"/>
</dbReference>
<reference evidence="1" key="1">
    <citation type="submission" date="2019-11" db="EMBL/GenBank/DDBJ databases">
        <authorList>
            <person name="Feng L."/>
        </authorList>
    </citation>
    <scope>NUCLEOTIDE SEQUENCE</scope>
    <source>
        <strain evidence="1">BhanseniiLFYP23</strain>
    </source>
</reference>
<evidence type="ECO:0000313" key="1">
    <source>
        <dbReference type="EMBL" id="VYS87772.1"/>
    </source>
</evidence>
<dbReference type="Pfam" id="PF09148">
    <property type="entry name" value="DUF1934"/>
    <property type="match status" value="1"/>
</dbReference>
<dbReference type="AlphaFoldDB" id="A0A6N2S3N7"/>
<evidence type="ECO:0008006" key="2">
    <source>
        <dbReference type="Google" id="ProtNLM"/>
    </source>
</evidence>
<dbReference type="InterPro" id="IPR012674">
    <property type="entry name" value="Calycin"/>
</dbReference>
<sequence>MTKDVLVTVKGLQSMEDGSPPEEVEMVAKGEYYYKNGHHYIFYNETIEGFTEQNRNSIKISENSVEVKKKGLTNMQMIFEEQKKNISYYATPFGNLQMGIAATNIDIKEQEKSLELCIDYALEINGEHAADCQIAVSVKEKGSGEFSLNM</sequence>